<evidence type="ECO:0000313" key="2">
    <source>
        <dbReference type="Proteomes" id="UP001056120"/>
    </source>
</evidence>
<dbReference type="EMBL" id="CM042038">
    <property type="protein sequence ID" value="KAI3731857.1"/>
    <property type="molecule type" value="Genomic_DNA"/>
</dbReference>
<accession>A0ACB9CC62</accession>
<gene>
    <name evidence="1" type="ORF">L1987_63047</name>
</gene>
<name>A0ACB9CC62_9ASTR</name>
<evidence type="ECO:0000313" key="1">
    <source>
        <dbReference type="EMBL" id="KAI3731857.1"/>
    </source>
</evidence>
<reference evidence="1 2" key="2">
    <citation type="journal article" date="2022" name="Mol. Ecol. Resour.">
        <title>The genomes of chicory, endive, great burdock and yacon provide insights into Asteraceae paleo-polyploidization history and plant inulin production.</title>
        <authorList>
            <person name="Fan W."/>
            <person name="Wang S."/>
            <person name="Wang H."/>
            <person name="Wang A."/>
            <person name="Jiang F."/>
            <person name="Liu H."/>
            <person name="Zhao H."/>
            <person name="Xu D."/>
            <person name="Zhang Y."/>
        </authorList>
    </citation>
    <scope>NUCLEOTIDE SEQUENCE [LARGE SCALE GENOMIC DNA]</scope>
    <source>
        <strain evidence="2">cv. Yunnan</strain>
        <tissue evidence="1">Leaves</tissue>
    </source>
</reference>
<sequence>MSHFSLPGDLRQQVRRHKQNKWQLTQELFLCALDPKTPQLPFSTRTVKALTDVQAFALVADDLLFLASQFRSFCSRHVQNTFRYYSHHRRTRAARYIQSAWRKHWKRKQKNILEDKSKRQQDANGTSTLSLGASIYVSRFSSNSLRNLRRNHNVDVSTPKCSHSLFSFRYYVEYRYYISM</sequence>
<organism evidence="1 2">
    <name type="scientific">Smallanthus sonchifolius</name>
    <dbReference type="NCBI Taxonomy" id="185202"/>
    <lineage>
        <taxon>Eukaryota</taxon>
        <taxon>Viridiplantae</taxon>
        <taxon>Streptophyta</taxon>
        <taxon>Embryophyta</taxon>
        <taxon>Tracheophyta</taxon>
        <taxon>Spermatophyta</taxon>
        <taxon>Magnoliopsida</taxon>
        <taxon>eudicotyledons</taxon>
        <taxon>Gunneridae</taxon>
        <taxon>Pentapetalae</taxon>
        <taxon>asterids</taxon>
        <taxon>campanulids</taxon>
        <taxon>Asterales</taxon>
        <taxon>Asteraceae</taxon>
        <taxon>Asteroideae</taxon>
        <taxon>Heliantheae alliance</taxon>
        <taxon>Millerieae</taxon>
        <taxon>Smallanthus</taxon>
    </lineage>
</organism>
<protein>
    <submittedName>
        <fullName evidence="1">Uncharacterized protein</fullName>
    </submittedName>
</protein>
<proteinExistence type="predicted"/>
<keyword evidence="2" id="KW-1185">Reference proteome</keyword>
<comment type="caution">
    <text evidence="1">The sequence shown here is derived from an EMBL/GenBank/DDBJ whole genome shotgun (WGS) entry which is preliminary data.</text>
</comment>
<dbReference type="Proteomes" id="UP001056120">
    <property type="component" value="Linkage Group LG21"/>
</dbReference>
<reference evidence="2" key="1">
    <citation type="journal article" date="2022" name="Mol. Ecol. Resour.">
        <title>The genomes of chicory, endive, great burdock and yacon provide insights into Asteraceae palaeo-polyploidization history and plant inulin production.</title>
        <authorList>
            <person name="Fan W."/>
            <person name="Wang S."/>
            <person name="Wang H."/>
            <person name="Wang A."/>
            <person name="Jiang F."/>
            <person name="Liu H."/>
            <person name="Zhao H."/>
            <person name="Xu D."/>
            <person name="Zhang Y."/>
        </authorList>
    </citation>
    <scope>NUCLEOTIDE SEQUENCE [LARGE SCALE GENOMIC DNA]</scope>
    <source>
        <strain evidence="2">cv. Yunnan</strain>
    </source>
</reference>